<proteinExistence type="predicted"/>
<protein>
    <submittedName>
        <fullName evidence="2">GlcNAc phosphomutase</fullName>
        <ecNumber evidence="2">5.4.2.3</ecNumber>
    </submittedName>
</protein>
<accession>A0A090SY43</accession>
<name>A0A090SY43_9VIBR</name>
<dbReference type="InterPro" id="IPR005843">
    <property type="entry name" value="A-D-PHexomutase_C"/>
</dbReference>
<dbReference type="Proteomes" id="UP000029224">
    <property type="component" value="Unassembled WGS sequence"/>
</dbReference>
<dbReference type="InterPro" id="IPR036900">
    <property type="entry name" value="A-D-PHexomutase_C_sf"/>
</dbReference>
<sequence>MYFKNGGWVIARFSGTEPLLRIFCEMEDKEQAEYVLQQMKDFLSL</sequence>
<gene>
    <name evidence="2" type="ORF">JCM19240_6028</name>
</gene>
<keyword evidence="3" id="KW-1185">Reference proteome</keyword>
<organism evidence="2 3">
    <name type="scientific">Vibrio maritimus</name>
    <dbReference type="NCBI Taxonomy" id="990268"/>
    <lineage>
        <taxon>Bacteria</taxon>
        <taxon>Pseudomonadati</taxon>
        <taxon>Pseudomonadota</taxon>
        <taxon>Gammaproteobacteria</taxon>
        <taxon>Vibrionales</taxon>
        <taxon>Vibrionaceae</taxon>
        <taxon>Vibrio</taxon>
    </lineage>
</organism>
<dbReference type="Gene3D" id="3.30.310.50">
    <property type="entry name" value="Alpha-D-phosphohexomutase, C-terminal domain"/>
    <property type="match status" value="1"/>
</dbReference>
<dbReference type="EMBL" id="BBMT01000002">
    <property type="protein sequence ID" value="GAL32596.1"/>
    <property type="molecule type" value="Genomic_DNA"/>
</dbReference>
<keyword evidence="2" id="KW-0413">Isomerase</keyword>
<dbReference type="EC" id="5.4.2.3" evidence="2"/>
<comment type="caution">
    <text evidence="2">The sequence shown here is derived from an EMBL/GenBank/DDBJ whole genome shotgun (WGS) entry which is preliminary data.</text>
</comment>
<reference evidence="2 3" key="2">
    <citation type="submission" date="2014-09" db="EMBL/GenBank/DDBJ databases">
        <authorList>
            <consortium name="NBRP consortium"/>
            <person name="Sawabe T."/>
            <person name="Meirelles P."/>
            <person name="Nakanishi M."/>
            <person name="Sayaka M."/>
            <person name="Hattori M."/>
            <person name="Ohkuma M."/>
        </authorList>
    </citation>
    <scope>NUCLEOTIDE SEQUENCE [LARGE SCALE GENOMIC DNA]</scope>
    <source>
        <strain evidence="2 3">JCM 19240</strain>
    </source>
</reference>
<dbReference type="GO" id="GO:0004610">
    <property type="term" value="F:phosphoacetylglucosamine mutase activity"/>
    <property type="evidence" value="ECO:0007669"/>
    <property type="project" value="UniProtKB-EC"/>
</dbReference>
<evidence type="ECO:0000313" key="2">
    <source>
        <dbReference type="EMBL" id="GAL32596.1"/>
    </source>
</evidence>
<reference evidence="2 3" key="1">
    <citation type="submission" date="2014-09" db="EMBL/GenBank/DDBJ databases">
        <title>Vibrio maritimus JCM 19240. (C210) whole genome shotgun sequence.</title>
        <authorList>
            <person name="Sawabe T."/>
            <person name="Meirelles P."/>
            <person name="Nakanishi M."/>
            <person name="Sayaka M."/>
            <person name="Hattori M."/>
            <person name="Ohkuma M."/>
        </authorList>
    </citation>
    <scope>NUCLEOTIDE SEQUENCE [LARGE SCALE GENOMIC DNA]</scope>
    <source>
        <strain evidence="2 3">JCM 19240</strain>
    </source>
</reference>
<dbReference type="AlphaFoldDB" id="A0A090SY43"/>
<evidence type="ECO:0000259" key="1">
    <source>
        <dbReference type="Pfam" id="PF00408"/>
    </source>
</evidence>
<dbReference type="Pfam" id="PF00408">
    <property type="entry name" value="PGM_PMM_IV"/>
    <property type="match status" value="1"/>
</dbReference>
<dbReference type="SUPFAM" id="SSF55957">
    <property type="entry name" value="Phosphoglucomutase, C-terminal domain"/>
    <property type="match status" value="1"/>
</dbReference>
<evidence type="ECO:0000313" key="3">
    <source>
        <dbReference type="Proteomes" id="UP000029224"/>
    </source>
</evidence>
<feature type="domain" description="Alpha-D-phosphohexomutase C-terminal" evidence="1">
    <location>
        <begin position="4"/>
        <end position="40"/>
    </location>
</feature>